<dbReference type="AlphaFoldDB" id="A0ABD0UWK8"/>
<dbReference type="PANTHER" id="PTHR12358:SF31">
    <property type="entry name" value="ACYLGLYCEROL KINASE, MITOCHONDRIAL"/>
    <property type="match status" value="1"/>
</dbReference>
<dbReference type="GO" id="GO:0005524">
    <property type="term" value="F:ATP binding"/>
    <property type="evidence" value="ECO:0007669"/>
    <property type="project" value="UniProtKB-KW"/>
</dbReference>
<keyword evidence="4" id="KW-0418">Kinase</keyword>
<dbReference type="InterPro" id="IPR017438">
    <property type="entry name" value="ATP-NAD_kinase_N"/>
</dbReference>
<gene>
    <name evidence="9" type="ORF">M5K25_014545</name>
</gene>
<dbReference type="EMBL" id="JANQDX010000011">
    <property type="protein sequence ID" value="KAL0916989.1"/>
    <property type="molecule type" value="Genomic_DNA"/>
</dbReference>
<proteinExistence type="predicted"/>
<evidence type="ECO:0000256" key="4">
    <source>
        <dbReference type="ARBA" id="ARBA00022777"/>
    </source>
</evidence>
<accession>A0ABD0UWK8</accession>
<evidence type="ECO:0000256" key="2">
    <source>
        <dbReference type="ARBA" id="ARBA00022679"/>
    </source>
</evidence>
<dbReference type="GO" id="GO:0005774">
    <property type="term" value="C:vacuolar membrane"/>
    <property type="evidence" value="ECO:0007669"/>
    <property type="project" value="UniProtKB-SubCell"/>
</dbReference>
<dbReference type="Pfam" id="PF19279">
    <property type="entry name" value="YegS_C"/>
    <property type="match status" value="1"/>
</dbReference>
<sequence length="515" mass="57458">MLPALFKGESNRKPSPPSIIRRVGMSGEMKERIRVNGFLSEASLSTGGELRWRQNDDSGGGERSLIVESDVLGFSVEGREISVRAFVKEVKGFSCGGSSEFGKRLRKDFVLEMPTEVAAEMWTIRLRDCINSLGRPKRLFIIVNPYGGKKCARKIFHTEIKPLLVAANIIYTLQETKYQLHAQEIAYKLDLLKYDGIVCVSGDGVLVEVFNGLLKREDWDTAIRVPIGILPAGTGNGLAKSLSDAVGEMYSIQHATFAIVRGHKRSLDVTTIMQGETKFFSILMLTWGLIADVDIESEKHRWMGSTRIDFHCFLRMMNLRKYHGRVEFVPAPGHEFYGEKIKDRGSYVASMNSSNSRHNSSEVLQGGYQGPTDCFDHSEWRFLEGPFISVSLFNVPWVEEDAKPAPEAKFSDGFLDLAILKDCSKATLISLLLKMSDGSHVKSPYVMYLKVKAFRLVPGNRVENPEKGGIIDVDGEVIARGEGTYMHGKKRDLMVYGSPIQLIVDQGLATIFTPI</sequence>
<keyword evidence="6" id="KW-0472">Membrane</keyword>
<dbReference type="InterPro" id="IPR016064">
    <property type="entry name" value="NAD/diacylglycerol_kinase_sf"/>
</dbReference>
<evidence type="ECO:0000256" key="5">
    <source>
        <dbReference type="ARBA" id="ARBA00022840"/>
    </source>
</evidence>
<evidence type="ECO:0000256" key="1">
    <source>
        <dbReference type="ARBA" id="ARBA00004148"/>
    </source>
</evidence>
<dbReference type="PROSITE" id="PS50146">
    <property type="entry name" value="DAGK"/>
    <property type="match status" value="1"/>
</dbReference>
<evidence type="ECO:0000313" key="10">
    <source>
        <dbReference type="Proteomes" id="UP001552299"/>
    </source>
</evidence>
<dbReference type="Gene3D" id="2.60.200.40">
    <property type="match status" value="1"/>
</dbReference>
<name>A0ABD0UWK8_DENTH</name>
<keyword evidence="2" id="KW-0808">Transferase</keyword>
<dbReference type="FunFam" id="3.40.50.10330:FF:000005">
    <property type="entry name" value="Sphingosine kinase 2"/>
    <property type="match status" value="1"/>
</dbReference>
<dbReference type="SUPFAM" id="SSF111331">
    <property type="entry name" value="NAD kinase/diacylglycerol kinase-like"/>
    <property type="match status" value="1"/>
</dbReference>
<evidence type="ECO:0000313" key="9">
    <source>
        <dbReference type="EMBL" id="KAL0916989.1"/>
    </source>
</evidence>
<dbReference type="Pfam" id="PF00781">
    <property type="entry name" value="DAGK_cat"/>
    <property type="match status" value="1"/>
</dbReference>
<keyword evidence="3" id="KW-0547">Nucleotide-binding</keyword>
<dbReference type="SMART" id="SM00046">
    <property type="entry name" value="DAGKc"/>
    <property type="match status" value="1"/>
</dbReference>
<evidence type="ECO:0000259" key="8">
    <source>
        <dbReference type="PROSITE" id="PS50146"/>
    </source>
</evidence>
<keyword evidence="10" id="KW-1185">Reference proteome</keyword>
<protein>
    <recommendedName>
        <fullName evidence="7">sphingosine kinase</fullName>
        <ecNumber evidence="7">2.7.1.91</ecNumber>
    </recommendedName>
</protein>
<dbReference type="PANTHER" id="PTHR12358">
    <property type="entry name" value="SPHINGOSINE KINASE"/>
    <property type="match status" value="1"/>
</dbReference>
<reference evidence="9 10" key="1">
    <citation type="journal article" date="2024" name="Plant Biotechnol. J.">
        <title>Dendrobium thyrsiflorum genome and its molecular insights into genes involved in important horticultural traits.</title>
        <authorList>
            <person name="Chen B."/>
            <person name="Wang J.Y."/>
            <person name="Zheng P.J."/>
            <person name="Li K.L."/>
            <person name="Liang Y.M."/>
            <person name="Chen X.F."/>
            <person name="Zhang C."/>
            <person name="Zhao X."/>
            <person name="He X."/>
            <person name="Zhang G.Q."/>
            <person name="Liu Z.J."/>
            <person name="Xu Q."/>
        </authorList>
    </citation>
    <scope>NUCLEOTIDE SEQUENCE [LARGE SCALE GENOMIC DNA]</scope>
    <source>
        <strain evidence="9">GZMU011</strain>
    </source>
</reference>
<dbReference type="Proteomes" id="UP001552299">
    <property type="component" value="Unassembled WGS sequence"/>
</dbReference>
<comment type="subcellular location">
    <subcellularLocation>
        <location evidence="1">Vacuole membrane</location>
        <topology evidence="1">Peripheral membrane protein</topology>
    </subcellularLocation>
</comment>
<dbReference type="EC" id="2.7.1.91" evidence="7"/>
<keyword evidence="5" id="KW-0067">ATP-binding</keyword>
<dbReference type="GO" id="GO:0008481">
    <property type="term" value="F:sphingosine kinase activity"/>
    <property type="evidence" value="ECO:0007669"/>
    <property type="project" value="UniProtKB-EC"/>
</dbReference>
<dbReference type="InterPro" id="IPR001206">
    <property type="entry name" value="Diacylglycerol_kinase_cat_dom"/>
</dbReference>
<comment type="caution">
    <text evidence="9">The sequence shown here is derived from an EMBL/GenBank/DDBJ whole genome shotgun (WGS) entry which is preliminary data.</text>
</comment>
<evidence type="ECO:0000256" key="6">
    <source>
        <dbReference type="ARBA" id="ARBA00023136"/>
    </source>
</evidence>
<dbReference type="Gene3D" id="3.40.50.10330">
    <property type="entry name" value="Probable inorganic polyphosphate/atp-NAD kinase, domain 1"/>
    <property type="match status" value="1"/>
</dbReference>
<organism evidence="9 10">
    <name type="scientific">Dendrobium thyrsiflorum</name>
    <name type="common">Pinecone-like raceme dendrobium</name>
    <name type="synonym">Orchid</name>
    <dbReference type="NCBI Taxonomy" id="117978"/>
    <lineage>
        <taxon>Eukaryota</taxon>
        <taxon>Viridiplantae</taxon>
        <taxon>Streptophyta</taxon>
        <taxon>Embryophyta</taxon>
        <taxon>Tracheophyta</taxon>
        <taxon>Spermatophyta</taxon>
        <taxon>Magnoliopsida</taxon>
        <taxon>Liliopsida</taxon>
        <taxon>Asparagales</taxon>
        <taxon>Orchidaceae</taxon>
        <taxon>Epidendroideae</taxon>
        <taxon>Malaxideae</taxon>
        <taxon>Dendrobiinae</taxon>
        <taxon>Dendrobium</taxon>
    </lineage>
</organism>
<evidence type="ECO:0000256" key="3">
    <source>
        <dbReference type="ARBA" id="ARBA00022741"/>
    </source>
</evidence>
<evidence type="ECO:0000256" key="7">
    <source>
        <dbReference type="ARBA" id="ARBA00044037"/>
    </source>
</evidence>
<dbReference type="InterPro" id="IPR045540">
    <property type="entry name" value="YegS/DAGK_C"/>
</dbReference>
<dbReference type="GO" id="GO:0006665">
    <property type="term" value="P:sphingolipid metabolic process"/>
    <property type="evidence" value="ECO:0007669"/>
    <property type="project" value="UniProtKB-ARBA"/>
</dbReference>
<dbReference type="GO" id="GO:0071215">
    <property type="term" value="P:cellular response to abscisic acid stimulus"/>
    <property type="evidence" value="ECO:0007669"/>
    <property type="project" value="UniProtKB-ARBA"/>
</dbReference>
<feature type="domain" description="DAGKc" evidence="8">
    <location>
        <begin position="134"/>
        <end position="276"/>
    </location>
</feature>
<dbReference type="InterPro" id="IPR050187">
    <property type="entry name" value="Lipid_Phosphate_FormReg"/>
</dbReference>